<comment type="caution">
    <text evidence="3">The sequence shown here is derived from an EMBL/GenBank/DDBJ whole genome shotgun (WGS) entry which is preliminary data.</text>
</comment>
<protein>
    <recommendedName>
        <fullName evidence="5">DDH domain-containing protein</fullName>
    </recommendedName>
</protein>
<dbReference type="AlphaFoldDB" id="A0A2G9YQK1"/>
<dbReference type="SUPFAM" id="SSF64182">
    <property type="entry name" value="DHH phosphoesterases"/>
    <property type="match status" value="1"/>
</dbReference>
<dbReference type="InterPro" id="IPR038763">
    <property type="entry name" value="DHH_sf"/>
</dbReference>
<feature type="domain" description="DDH" evidence="1">
    <location>
        <begin position="18"/>
        <end position="215"/>
    </location>
</feature>
<gene>
    <name evidence="3" type="ORF">COX39_02570</name>
</gene>
<organism evidence="3 4">
    <name type="scientific">Candidatus Nealsonbacteria bacterium CG23_combo_of_CG06-09_8_20_14_all_40_13</name>
    <dbReference type="NCBI Taxonomy" id="1974724"/>
    <lineage>
        <taxon>Bacteria</taxon>
        <taxon>Candidatus Nealsoniibacteriota</taxon>
    </lineage>
</organism>
<sequence>MELTPKQQIVELLKEAQNILVLTHQNPDGDGLGSILALTLALQKLGKNATAVSLELPLVAFSFLPQLALLKQDFQSNKDFIVTLNTLKTQVEKLGYKNLPSEHKLNIIITPNSGSFVKEDVSFAYGSAKVDLIFILDSPTLERLGPFKDTNSDLFYQVPTINIDHHAGNDHFGKVNWIDLTATSTAEILVSLLESISKDKPLLDEDIATCLLTGITTDTNSFQNQNTTPKALTVAAQLVAAGAHQQDIIRSVYKTKPLTTLKLWGKILSRVYEEQPHRFIYSTVYIADFAEIGAQQEETSGVIDELLKTAPNIDFVLLLSERRGGVHGSLRAIERNLDIAQIAALFGGGGHSAAAAFEIPNSNLAQSLSPILEKIKNFQAERLGLGVQQQIEIDKPSFS</sequence>
<dbReference type="InterPro" id="IPR051319">
    <property type="entry name" value="Oligoribo/pAp-PDE_c-di-AMP_PDE"/>
</dbReference>
<evidence type="ECO:0000259" key="1">
    <source>
        <dbReference type="Pfam" id="PF01368"/>
    </source>
</evidence>
<dbReference type="Gene3D" id="3.90.1640.10">
    <property type="entry name" value="inorganic pyrophosphatase (n-terminal core)"/>
    <property type="match status" value="2"/>
</dbReference>
<evidence type="ECO:0000259" key="2">
    <source>
        <dbReference type="Pfam" id="PF02272"/>
    </source>
</evidence>
<evidence type="ECO:0008006" key="5">
    <source>
        <dbReference type="Google" id="ProtNLM"/>
    </source>
</evidence>
<evidence type="ECO:0000313" key="3">
    <source>
        <dbReference type="EMBL" id="PIP21516.1"/>
    </source>
</evidence>
<name>A0A2G9YQK1_9BACT</name>
<dbReference type="GO" id="GO:0003676">
    <property type="term" value="F:nucleic acid binding"/>
    <property type="evidence" value="ECO:0007669"/>
    <property type="project" value="InterPro"/>
</dbReference>
<evidence type="ECO:0000313" key="4">
    <source>
        <dbReference type="Proteomes" id="UP000231567"/>
    </source>
</evidence>
<dbReference type="Pfam" id="PF01368">
    <property type="entry name" value="DHH"/>
    <property type="match status" value="1"/>
</dbReference>
<feature type="domain" description="DHHA1" evidence="2">
    <location>
        <begin position="283"/>
        <end position="378"/>
    </location>
</feature>
<dbReference type="PANTHER" id="PTHR47618:SF1">
    <property type="entry name" value="BIFUNCTIONAL OLIGORIBONUCLEASE AND PAP PHOSPHATASE NRNA"/>
    <property type="match status" value="1"/>
</dbReference>
<dbReference type="EMBL" id="PCRM01000035">
    <property type="protein sequence ID" value="PIP21516.1"/>
    <property type="molecule type" value="Genomic_DNA"/>
</dbReference>
<dbReference type="InterPro" id="IPR001667">
    <property type="entry name" value="DDH_dom"/>
</dbReference>
<dbReference type="Pfam" id="PF02272">
    <property type="entry name" value="DHHA1"/>
    <property type="match status" value="1"/>
</dbReference>
<accession>A0A2G9YQK1</accession>
<reference evidence="3 4" key="1">
    <citation type="submission" date="2017-09" db="EMBL/GenBank/DDBJ databases">
        <title>Depth-based differentiation of microbial function through sediment-hosted aquifers and enrichment of novel symbionts in the deep terrestrial subsurface.</title>
        <authorList>
            <person name="Probst A.J."/>
            <person name="Ladd B."/>
            <person name="Jarett J.K."/>
            <person name="Geller-Mcgrath D.E."/>
            <person name="Sieber C.M."/>
            <person name="Emerson J.B."/>
            <person name="Anantharaman K."/>
            <person name="Thomas B.C."/>
            <person name="Malmstrom R."/>
            <person name="Stieglmeier M."/>
            <person name="Klingl A."/>
            <person name="Woyke T."/>
            <person name="Ryan C.M."/>
            <person name="Banfield J.F."/>
        </authorList>
    </citation>
    <scope>NUCLEOTIDE SEQUENCE [LARGE SCALE GENOMIC DNA]</scope>
    <source>
        <strain evidence="3">CG23_combo_of_CG06-09_8_20_14_all_40_13</strain>
    </source>
</reference>
<dbReference type="InterPro" id="IPR003156">
    <property type="entry name" value="DHHA1_dom"/>
</dbReference>
<dbReference type="Gene3D" id="3.10.310.30">
    <property type="match status" value="1"/>
</dbReference>
<dbReference type="PANTHER" id="PTHR47618">
    <property type="entry name" value="BIFUNCTIONAL OLIGORIBONUCLEASE AND PAP PHOSPHATASE NRNA"/>
    <property type="match status" value="1"/>
</dbReference>
<dbReference type="Proteomes" id="UP000231567">
    <property type="component" value="Unassembled WGS sequence"/>
</dbReference>
<proteinExistence type="predicted"/>